<protein>
    <submittedName>
        <fullName evidence="2">Extracellular solute-binding protein family 3</fullName>
    </submittedName>
</protein>
<dbReference type="AlphaFoldDB" id="F0JEP1"/>
<accession>F0JEP1</accession>
<organism evidence="2 3">
    <name type="scientific">Pseudodesulfovibrio mercurii</name>
    <dbReference type="NCBI Taxonomy" id="641491"/>
    <lineage>
        <taxon>Bacteria</taxon>
        <taxon>Pseudomonadati</taxon>
        <taxon>Thermodesulfobacteriota</taxon>
        <taxon>Desulfovibrionia</taxon>
        <taxon>Desulfovibrionales</taxon>
        <taxon>Desulfovibrionaceae</taxon>
    </lineage>
</organism>
<name>F0JEP1_9BACT</name>
<evidence type="ECO:0000313" key="3">
    <source>
        <dbReference type="Proteomes" id="UP000007845"/>
    </source>
</evidence>
<dbReference type="PANTHER" id="PTHR35936:SF19">
    <property type="entry name" value="AMINO-ACID-BINDING PROTEIN YXEM-RELATED"/>
    <property type="match status" value="1"/>
</dbReference>
<feature type="signal peptide" evidence="1">
    <location>
        <begin position="1"/>
        <end position="25"/>
    </location>
</feature>
<dbReference type="EMBL" id="CP003220">
    <property type="protein sequence ID" value="EGB14770.1"/>
    <property type="molecule type" value="Genomic_DNA"/>
</dbReference>
<dbReference type="KEGG" id="ddn:DND132_1563"/>
<gene>
    <name evidence="2" type="ORF">DND132_1563</name>
</gene>
<evidence type="ECO:0000256" key="1">
    <source>
        <dbReference type="SAM" id="SignalP"/>
    </source>
</evidence>
<keyword evidence="1" id="KW-0732">Signal</keyword>
<dbReference type="eggNOG" id="COG0834">
    <property type="taxonomic scope" value="Bacteria"/>
</dbReference>
<dbReference type="Proteomes" id="UP000007845">
    <property type="component" value="Chromosome"/>
</dbReference>
<dbReference type="Gene3D" id="3.40.190.10">
    <property type="entry name" value="Periplasmic binding protein-like II"/>
    <property type="match status" value="2"/>
</dbReference>
<dbReference type="OrthoDB" id="245568at2"/>
<evidence type="ECO:0000313" key="2">
    <source>
        <dbReference type="EMBL" id="EGB14770.1"/>
    </source>
</evidence>
<dbReference type="STRING" id="641491.DND132_1563"/>
<dbReference type="HOGENOM" id="CLU_070548_0_0_7"/>
<reference evidence="2 3" key="1">
    <citation type="journal article" date="2011" name="J. Bacteriol.">
        <title>Genome sequence of the mercury-methylating strain Desulfovibrio desulfuricans ND132.</title>
        <authorList>
            <person name="Brown S.D."/>
            <person name="Gilmour C.C."/>
            <person name="Kucken A.M."/>
            <person name="Wall J.D."/>
            <person name="Elias D.A."/>
            <person name="Brandt C.C."/>
            <person name="Podar M."/>
            <person name="Chertkov O."/>
            <person name="Held B."/>
            <person name="Bruce D.C."/>
            <person name="Detter J.C."/>
            <person name="Tapia R."/>
            <person name="Han C.S."/>
            <person name="Goodwin L.A."/>
            <person name="Cheng J.F."/>
            <person name="Pitluck S."/>
            <person name="Woyke T."/>
            <person name="Mikhailova N."/>
            <person name="Ivanova N.N."/>
            <person name="Han J."/>
            <person name="Lucas S."/>
            <person name="Lapidus A.L."/>
            <person name="Land M.L."/>
            <person name="Hauser L.J."/>
            <person name="Palumbo A.V."/>
        </authorList>
    </citation>
    <scope>NUCLEOTIDE SEQUENCE [LARGE SCALE GENOMIC DNA]</scope>
    <source>
        <strain evidence="2 3">ND132</strain>
    </source>
</reference>
<feature type="chain" id="PRO_5003255398" evidence="1">
    <location>
        <begin position="26"/>
        <end position="261"/>
    </location>
</feature>
<dbReference type="SUPFAM" id="SSF53850">
    <property type="entry name" value="Periplasmic binding protein-like II"/>
    <property type="match status" value="1"/>
</dbReference>
<dbReference type="PANTHER" id="PTHR35936">
    <property type="entry name" value="MEMBRANE-BOUND LYTIC MUREIN TRANSGLYCOSYLASE F"/>
    <property type="match status" value="1"/>
</dbReference>
<dbReference type="SMR" id="F0JEP1"/>
<dbReference type="RefSeq" id="WP_014322198.1">
    <property type="nucleotide sequence ID" value="NC_016803.1"/>
</dbReference>
<sequence precursor="true">MRGFRSLLALVVLAVVLCGSVAASAQAVRVGVGFSIAPYAIRTLDAGLEVDLIRAAFRAAGVETQFVYLPNLRLPLAFAEGDVDCLAISLGYDLAGRTGRRVFYSAPTLTFQNYAVSLASRDLTIASIGDLAGHAVLGFQDAAQYLGPEFAAMARDNGSYAELSDQSLQVRMLFSGRVDVVISELRVFRYWRNRLKSSPVARSVDLNQDVCFSRIFPEQERQVAFADETLCGRFDRGLKAIRDGGKYERIVRSYDRAEDAQ</sequence>
<keyword evidence="3" id="KW-1185">Reference proteome</keyword>
<proteinExistence type="predicted"/>